<dbReference type="InterPro" id="IPR039424">
    <property type="entry name" value="SBP_5"/>
</dbReference>
<name>X5DNF7_9CORY</name>
<dbReference type="Gene3D" id="3.90.76.10">
    <property type="entry name" value="Dipeptide-binding Protein, Domain 1"/>
    <property type="match status" value="1"/>
</dbReference>
<dbReference type="eggNOG" id="COG0747">
    <property type="taxonomic scope" value="Bacteria"/>
</dbReference>
<dbReference type="Gene3D" id="3.10.105.10">
    <property type="entry name" value="Dipeptide-binding Protein, Domain 3"/>
    <property type="match status" value="1"/>
</dbReference>
<dbReference type="InterPro" id="IPR000914">
    <property type="entry name" value="SBP_5_dom"/>
</dbReference>
<keyword evidence="7" id="KW-1185">Reference proteome</keyword>
<dbReference type="PANTHER" id="PTHR30290:SF9">
    <property type="entry name" value="OLIGOPEPTIDE-BINDING PROTEIN APPA"/>
    <property type="match status" value="1"/>
</dbReference>
<feature type="region of interest" description="Disordered" evidence="4">
    <location>
        <begin position="1"/>
        <end position="29"/>
    </location>
</feature>
<sequence length="552" mass="59868">MALPRSLTRSPTSPGTPGTPRPQRTTYGGVTTPALTVLTILTTLGILSVLAGCTSAVGERLAAADGTPVDGGTARVGTPNDLSPKTLYSGGGIAELTVTGNVFETLTKYDHDGLDPQPVLARSWNTSADGTHVTVHLRDDVTFHNGETLDSRDVKASFDNYSDPSRAGQLARTAQQIDDITTPDPLTVEFTFTRAVNNIIDLFEFVPIIEDSTIDGFNDGTSFVGTGPFSFDDWQRGSHLRLGAYESYRDGAPTIDGIEVVVVPDSQTQFAQLRSGQLDVLPAVDPRDAEALENNDLFHVTEKSGTGATYYTGMNVEAPTFRDKRVRQAVAYAVDRDRILAEVYQGRGYTQSLPWPEDSAAYDNDRNDTYQRDLDKARSLVKEAETENGPLPPATLSYRGADPTEQNTAQIISANLADIGVTVDLQPLEAGIHGEKLRNSGFDGMWLLSHDFVQYTPSTLTVSAFPFNSEKNTSNFYSDRYSTAAEDAWLAGDPDSPAAQAAYSRLNDILLDEAFLVELIRPDAPLVSASNLRDVTWTKRSEPVFTDATFTA</sequence>
<dbReference type="EMBL" id="CP006842">
    <property type="protein sequence ID" value="AHW62799.1"/>
    <property type="molecule type" value="Genomic_DNA"/>
</dbReference>
<feature type="domain" description="Solute-binding protein family 5" evidence="5">
    <location>
        <begin position="116"/>
        <end position="443"/>
    </location>
</feature>
<evidence type="ECO:0000256" key="2">
    <source>
        <dbReference type="ARBA" id="ARBA00022448"/>
    </source>
</evidence>
<dbReference type="KEGG" id="cgy:CGLY_01755"/>
<accession>X5DNF7</accession>
<dbReference type="Proteomes" id="UP000023703">
    <property type="component" value="Chromosome"/>
</dbReference>
<proteinExistence type="inferred from homology"/>
<dbReference type="Pfam" id="PF00496">
    <property type="entry name" value="SBP_bac_5"/>
    <property type="match status" value="1"/>
</dbReference>
<dbReference type="Gene3D" id="3.40.190.10">
    <property type="entry name" value="Periplasmic binding protein-like II"/>
    <property type="match status" value="1"/>
</dbReference>
<dbReference type="SUPFAM" id="SSF53850">
    <property type="entry name" value="Periplasmic binding protein-like II"/>
    <property type="match status" value="1"/>
</dbReference>
<dbReference type="GO" id="GO:1904680">
    <property type="term" value="F:peptide transmembrane transporter activity"/>
    <property type="evidence" value="ECO:0007669"/>
    <property type="project" value="TreeGrafter"/>
</dbReference>
<dbReference type="HOGENOM" id="CLU_017028_7_3_11"/>
<comment type="similarity">
    <text evidence="1">Belongs to the bacterial solute-binding protein 5 family.</text>
</comment>
<reference evidence="6 7" key="1">
    <citation type="journal article" date="2015" name="Int. J. Syst. Evol. Microbiol.">
        <title>Revisiting Corynebacterium glyciniphilum (ex Kubota et al., 1972) sp. nov., nom. rev., isolated from putrefied banana.</title>
        <authorList>
            <person name="Al-Dilaimi A."/>
            <person name="Bednarz H."/>
            <person name="Lomker A."/>
            <person name="Niehaus K."/>
            <person name="Kalinowski J."/>
            <person name="Ruckert C."/>
        </authorList>
    </citation>
    <scope>NUCLEOTIDE SEQUENCE [LARGE SCALE GENOMIC DNA]</scope>
    <source>
        <strain evidence="6">AJ 3170</strain>
    </source>
</reference>
<dbReference type="InterPro" id="IPR030678">
    <property type="entry name" value="Peptide/Ni-bd"/>
</dbReference>
<protein>
    <submittedName>
        <fullName evidence="6">Putative ABC-type dipeptide transporter, periplasmic subunit</fullName>
    </submittedName>
</protein>
<dbReference type="GO" id="GO:0043190">
    <property type="term" value="C:ATP-binding cassette (ABC) transporter complex"/>
    <property type="evidence" value="ECO:0007669"/>
    <property type="project" value="InterPro"/>
</dbReference>
<evidence type="ECO:0000256" key="4">
    <source>
        <dbReference type="SAM" id="MobiDB-lite"/>
    </source>
</evidence>
<dbReference type="CDD" id="cd00995">
    <property type="entry name" value="PBP2_NikA_DppA_OppA_like"/>
    <property type="match status" value="1"/>
</dbReference>
<keyword evidence="2" id="KW-0813">Transport</keyword>
<dbReference type="GO" id="GO:0015833">
    <property type="term" value="P:peptide transport"/>
    <property type="evidence" value="ECO:0007669"/>
    <property type="project" value="TreeGrafter"/>
</dbReference>
<evidence type="ECO:0000313" key="6">
    <source>
        <dbReference type="EMBL" id="AHW62799.1"/>
    </source>
</evidence>
<evidence type="ECO:0000259" key="5">
    <source>
        <dbReference type="Pfam" id="PF00496"/>
    </source>
</evidence>
<evidence type="ECO:0000256" key="3">
    <source>
        <dbReference type="ARBA" id="ARBA00022729"/>
    </source>
</evidence>
<dbReference type="AlphaFoldDB" id="X5DNF7"/>
<dbReference type="GO" id="GO:0042597">
    <property type="term" value="C:periplasmic space"/>
    <property type="evidence" value="ECO:0007669"/>
    <property type="project" value="UniProtKB-ARBA"/>
</dbReference>
<evidence type="ECO:0000313" key="7">
    <source>
        <dbReference type="Proteomes" id="UP000023703"/>
    </source>
</evidence>
<keyword evidence="3" id="KW-0732">Signal</keyword>
<evidence type="ECO:0000256" key="1">
    <source>
        <dbReference type="ARBA" id="ARBA00005695"/>
    </source>
</evidence>
<dbReference type="STRING" id="1404245.CGLY_01755"/>
<gene>
    <name evidence="6" type="ORF">CGLY_01755</name>
</gene>
<dbReference type="PIRSF" id="PIRSF002741">
    <property type="entry name" value="MppA"/>
    <property type="match status" value="1"/>
</dbReference>
<dbReference type="PANTHER" id="PTHR30290">
    <property type="entry name" value="PERIPLASMIC BINDING COMPONENT OF ABC TRANSPORTER"/>
    <property type="match status" value="1"/>
</dbReference>
<organism evidence="6 7">
    <name type="scientific">Corynebacterium glyciniphilum AJ 3170</name>
    <dbReference type="NCBI Taxonomy" id="1404245"/>
    <lineage>
        <taxon>Bacteria</taxon>
        <taxon>Bacillati</taxon>
        <taxon>Actinomycetota</taxon>
        <taxon>Actinomycetes</taxon>
        <taxon>Mycobacteriales</taxon>
        <taxon>Corynebacteriaceae</taxon>
        <taxon>Corynebacterium</taxon>
    </lineage>
</organism>